<dbReference type="Proteomes" id="UP000479000">
    <property type="component" value="Unassembled WGS sequence"/>
</dbReference>
<accession>A0A6H5GT96</accession>
<dbReference type="AlphaFoldDB" id="A0A6H5GT96"/>
<sequence length="137" mass="15175">MFRGKLAHRGNIAISAIRTSCRQKPFFHLRDPDSATIIVEINCDRRAVDRSSVNRQSIDYAIVWRLGPLKMSAVRLALLTVGTGALLYLAVPPSQDIAPSDPNRDDKARLLVLQRMKRIADANNPGKPLDIQKGDSS</sequence>
<organism evidence="1 2">
    <name type="scientific">Nesidiocoris tenuis</name>
    <dbReference type="NCBI Taxonomy" id="355587"/>
    <lineage>
        <taxon>Eukaryota</taxon>
        <taxon>Metazoa</taxon>
        <taxon>Ecdysozoa</taxon>
        <taxon>Arthropoda</taxon>
        <taxon>Hexapoda</taxon>
        <taxon>Insecta</taxon>
        <taxon>Pterygota</taxon>
        <taxon>Neoptera</taxon>
        <taxon>Paraneoptera</taxon>
        <taxon>Hemiptera</taxon>
        <taxon>Heteroptera</taxon>
        <taxon>Panheteroptera</taxon>
        <taxon>Cimicomorpha</taxon>
        <taxon>Miridae</taxon>
        <taxon>Dicyphina</taxon>
        <taxon>Nesidiocoris</taxon>
    </lineage>
</organism>
<proteinExistence type="predicted"/>
<gene>
    <name evidence="1" type="ORF">NTEN_LOCUS12924</name>
</gene>
<dbReference type="EMBL" id="CADCXU010019162">
    <property type="protein sequence ID" value="CAB0007652.1"/>
    <property type="molecule type" value="Genomic_DNA"/>
</dbReference>
<name>A0A6H5GT96_9HEMI</name>
<keyword evidence="2" id="KW-1185">Reference proteome</keyword>
<evidence type="ECO:0000313" key="1">
    <source>
        <dbReference type="EMBL" id="CAB0007652.1"/>
    </source>
</evidence>
<reference evidence="1 2" key="1">
    <citation type="submission" date="2020-02" db="EMBL/GenBank/DDBJ databases">
        <authorList>
            <person name="Ferguson B K."/>
        </authorList>
    </citation>
    <scope>NUCLEOTIDE SEQUENCE [LARGE SCALE GENOMIC DNA]</scope>
</reference>
<protein>
    <submittedName>
        <fullName evidence="1">Uncharacterized protein</fullName>
    </submittedName>
</protein>
<evidence type="ECO:0000313" key="2">
    <source>
        <dbReference type="Proteomes" id="UP000479000"/>
    </source>
</evidence>